<reference evidence="2" key="1">
    <citation type="submission" date="2017-02" db="EMBL/GenBank/DDBJ databases">
        <authorList>
            <person name="Varghese N."/>
            <person name="Submissions S."/>
        </authorList>
    </citation>
    <scope>NUCLEOTIDE SEQUENCE [LARGE SCALE GENOMIC DNA]</scope>
    <source>
        <strain evidence="2">R11H</strain>
    </source>
</reference>
<protein>
    <submittedName>
        <fullName evidence="1">Uncharacterized protein</fullName>
    </submittedName>
</protein>
<sequence>MSANDAEAVQTAGSPAQSLYTYDQAAWPTTDALLAAVPEATLETIRGWVLTPEGES</sequence>
<dbReference type="EMBL" id="FUYP01000028">
    <property type="protein sequence ID" value="SKB91156.1"/>
    <property type="molecule type" value="Genomic_DNA"/>
</dbReference>
<proteinExistence type="predicted"/>
<keyword evidence="2" id="KW-1185">Reference proteome</keyword>
<name>A0A1T5F4T8_9SPHN</name>
<accession>A0A1T5F4T8</accession>
<evidence type="ECO:0000313" key="2">
    <source>
        <dbReference type="Proteomes" id="UP000190044"/>
    </source>
</evidence>
<dbReference type="AlphaFoldDB" id="A0A1T5F4T8"/>
<dbReference type="Proteomes" id="UP000190044">
    <property type="component" value="Unassembled WGS sequence"/>
</dbReference>
<organism evidence="1 2">
    <name type="scientific">Sphingopyxis flava</name>
    <dbReference type="NCBI Taxonomy" id="1507287"/>
    <lineage>
        <taxon>Bacteria</taxon>
        <taxon>Pseudomonadati</taxon>
        <taxon>Pseudomonadota</taxon>
        <taxon>Alphaproteobacteria</taxon>
        <taxon>Sphingomonadales</taxon>
        <taxon>Sphingomonadaceae</taxon>
        <taxon>Sphingopyxis</taxon>
    </lineage>
</organism>
<evidence type="ECO:0000313" key="1">
    <source>
        <dbReference type="EMBL" id="SKB91156.1"/>
    </source>
</evidence>
<gene>
    <name evidence="1" type="ORF">SAMN06295937_102850</name>
</gene>